<evidence type="ECO:0000313" key="3">
    <source>
        <dbReference type="Proteomes" id="UP000606974"/>
    </source>
</evidence>
<dbReference type="OrthoDB" id="4540750at2759"/>
<dbReference type="AlphaFoldDB" id="A0A8H7E0W4"/>
<proteinExistence type="predicted"/>
<feature type="compositionally biased region" description="Polar residues" evidence="1">
    <location>
        <begin position="269"/>
        <end position="282"/>
    </location>
</feature>
<feature type="compositionally biased region" description="Polar residues" evidence="1">
    <location>
        <begin position="306"/>
        <end position="316"/>
    </location>
</feature>
<sequence length="360" mass="39356">MECAIEEEAEPSNVKGWWPLGQAHASTCELPSDQPSRGTRHDWALVTINKNANLRPNRLRPTTLGKLREADLLAPSSEKMELSRSRHVALNTYGERCQTGTLGYLPCSVWLNRSAGFVKAFPLKMNEGAHIKRGDSGGWVVEYYTLEVYGHLVSSDVLGDGYVIPLLDTLEDIRERTHAQDVGLATGLDITCKLGDALIPEISTEGGSNSAQDIVTHLATANRVEEQNPLRTLTRYIFPQLREPATRCHDSGYASAYVSPFGSPPVNVTPLTSPSTSRQTDVTPPSTPKASTPSLTGVSDILDETPGSSLQQNPIPNDNPAGHRSKTQPSEGRRKGLTKALSKPQLDIRERIGRPFGRFR</sequence>
<dbReference type="Proteomes" id="UP000606974">
    <property type="component" value="Unassembled WGS sequence"/>
</dbReference>
<gene>
    <name evidence="2" type="ORF">GJ744_001089</name>
</gene>
<dbReference type="EMBL" id="JAACFV010000113">
    <property type="protein sequence ID" value="KAF7505302.1"/>
    <property type="molecule type" value="Genomic_DNA"/>
</dbReference>
<protein>
    <submittedName>
        <fullName evidence="2">Uncharacterized protein</fullName>
    </submittedName>
</protein>
<name>A0A8H7E0W4_9EURO</name>
<comment type="caution">
    <text evidence="2">The sequence shown here is derived from an EMBL/GenBank/DDBJ whole genome shotgun (WGS) entry which is preliminary data.</text>
</comment>
<reference evidence="2" key="1">
    <citation type="submission" date="2020-02" db="EMBL/GenBank/DDBJ databases">
        <authorList>
            <person name="Palmer J.M."/>
        </authorList>
    </citation>
    <scope>NUCLEOTIDE SEQUENCE</scope>
    <source>
        <strain evidence="2">EPUS1.4</strain>
        <tissue evidence="2">Thallus</tissue>
    </source>
</reference>
<accession>A0A8H7E0W4</accession>
<evidence type="ECO:0000313" key="2">
    <source>
        <dbReference type="EMBL" id="KAF7505302.1"/>
    </source>
</evidence>
<feature type="region of interest" description="Disordered" evidence="1">
    <location>
        <begin position="260"/>
        <end position="360"/>
    </location>
</feature>
<evidence type="ECO:0000256" key="1">
    <source>
        <dbReference type="SAM" id="MobiDB-lite"/>
    </source>
</evidence>
<keyword evidence="3" id="KW-1185">Reference proteome</keyword>
<organism evidence="2 3">
    <name type="scientific">Endocarpon pusillum</name>
    <dbReference type="NCBI Taxonomy" id="364733"/>
    <lineage>
        <taxon>Eukaryota</taxon>
        <taxon>Fungi</taxon>
        <taxon>Dikarya</taxon>
        <taxon>Ascomycota</taxon>
        <taxon>Pezizomycotina</taxon>
        <taxon>Eurotiomycetes</taxon>
        <taxon>Chaetothyriomycetidae</taxon>
        <taxon>Verrucariales</taxon>
        <taxon>Verrucariaceae</taxon>
        <taxon>Endocarpon</taxon>
    </lineage>
</organism>